<keyword evidence="3" id="KW-1185">Reference proteome</keyword>
<accession>A0AAW0USZ7</accession>
<protein>
    <submittedName>
        <fullName evidence="2">Uncharacterized protein</fullName>
    </submittedName>
</protein>
<comment type="caution">
    <text evidence="2">The sequence shown here is derived from an EMBL/GenBank/DDBJ whole genome shotgun (WGS) entry which is preliminary data.</text>
</comment>
<name>A0AAW0USZ7_SCYPA</name>
<dbReference type="Proteomes" id="UP001487740">
    <property type="component" value="Unassembled WGS sequence"/>
</dbReference>
<reference evidence="2 3" key="1">
    <citation type="submission" date="2023-03" db="EMBL/GenBank/DDBJ databases">
        <title>High-quality genome of Scylla paramamosain provides insights in environmental adaptation.</title>
        <authorList>
            <person name="Zhang L."/>
        </authorList>
    </citation>
    <scope>NUCLEOTIDE SEQUENCE [LARGE SCALE GENOMIC DNA]</scope>
    <source>
        <strain evidence="2">LZ_2023a</strain>
        <tissue evidence="2">Muscle</tissue>
    </source>
</reference>
<evidence type="ECO:0000313" key="2">
    <source>
        <dbReference type="EMBL" id="KAK8403264.1"/>
    </source>
</evidence>
<feature type="compositionally biased region" description="Polar residues" evidence="1">
    <location>
        <begin position="121"/>
        <end position="130"/>
    </location>
</feature>
<dbReference type="EMBL" id="JARAKH010000006">
    <property type="protein sequence ID" value="KAK8403264.1"/>
    <property type="molecule type" value="Genomic_DNA"/>
</dbReference>
<organism evidence="2 3">
    <name type="scientific">Scylla paramamosain</name>
    <name type="common">Mud crab</name>
    <dbReference type="NCBI Taxonomy" id="85552"/>
    <lineage>
        <taxon>Eukaryota</taxon>
        <taxon>Metazoa</taxon>
        <taxon>Ecdysozoa</taxon>
        <taxon>Arthropoda</taxon>
        <taxon>Crustacea</taxon>
        <taxon>Multicrustacea</taxon>
        <taxon>Malacostraca</taxon>
        <taxon>Eumalacostraca</taxon>
        <taxon>Eucarida</taxon>
        <taxon>Decapoda</taxon>
        <taxon>Pleocyemata</taxon>
        <taxon>Brachyura</taxon>
        <taxon>Eubrachyura</taxon>
        <taxon>Portunoidea</taxon>
        <taxon>Portunidae</taxon>
        <taxon>Portuninae</taxon>
        <taxon>Scylla</taxon>
    </lineage>
</organism>
<evidence type="ECO:0000256" key="1">
    <source>
        <dbReference type="SAM" id="MobiDB-lite"/>
    </source>
</evidence>
<dbReference type="AlphaFoldDB" id="A0AAW0USZ7"/>
<feature type="region of interest" description="Disordered" evidence="1">
    <location>
        <begin position="110"/>
        <end position="130"/>
    </location>
</feature>
<gene>
    <name evidence="2" type="ORF">O3P69_000412</name>
</gene>
<sequence length="130" mass="14556">MWKVDLEPRGKLHVIIELKWVEPEDGSVHPWEGSTRLMVTSSWQPSFDNLLSAPTAENLFEALENKGIGAKFNKQSIGVCYHTGGNMESKWKKLWETCVTQEQEAHLTGNLVTGGGDFRNQHSGGNMESK</sequence>
<evidence type="ECO:0000313" key="3">
    <source>
        <dbReference type="Proteomes" id="UP001487740"/>
    </source>
</evidence>
<proteinExistence type="predicted"/>